<evidence type="ECO:0000313" key="1">
    <source>
        <dbReference type="EMBL" id="OQP45254.1"/>
    </source>
</evidence>
<proteinExistence type="predicted"/>
<comment type="caution">
    <text evidence="1">The sequence shown here is derived from an EMBL/GenBank/DDBJ whole genome shotgun (WGS) entry which is preliminary data.</text>
</comment>
<organism evidence="1 2">
    <name type="scientific">Niastella yeongjuensis</name>
    <dbReference type="NCBI Taxonomy" id="354355"/>
    <lineage>
        <taxon>Bacteria</taxon>
        <taxon>Pseudomonadati</taxon>
        <taxon>Bacteroidota</taxon>
        <taxon>Chitinophagia</taxon>
        <taxon>Chitinophagales</taxon>
        <taxon>Chitinophagaceae</taxon>
        <taxon>Niastella</taxon>
    </lineage>
</organism>
<protein>
    <submittedName>
        <fullName evidence="1">Uncharacterized protein</fullName>
    </submittedName>
</protein>
<dbReference type="EMBL" id="LVXG01000031">
    <property type="protein sequence ID" value="OQP45254.1"/>
    <property type="molecule type" value="Genomic_DNA"/>
</dbReference>
<dbReference type="RefSeq" id="WP_081202336.1">
    <property type="nucleotide sequence ID" value="NZ_FOCZ01000004.1"/>
</dbReference>
<dbReference type="AlphaFoldDB" id="A0A1V9EH27"/>
<name>A0A1V9EH27_9BACT</name>
<reference evidence="2" key="1">
    <citation type="submission" date="2016-04" db="EMBL/GenBank/DDBJ databases">
        <authorList>
            <person name="Chen L."/>
            <person name="Zhuang W."/>
            <person name="Wang G."/>
        </authorList>
    </citation>
    <scope>NUCLEOTIDE SEQUENCE [LARGE SCALE GENOMIC DNA]</scope>
    <source>
        <strain evidence="2">17621</strain>
    </source>
</reference>
<sequence>MTAIDNVPVDVDKLENFCLNNPSYNFDKSGTWTNLFYPVILYNTSKGWSYVCGVDKNRSSIDCVGPDDALYANVCKIADELNLFIIGEENEIYHIPNHGNPGRHLDFNKAKHVYEQHGLDLAVIINEAAVE</sequence>
<keyword evidence="2" id="KW-1185">Reference proteome</keyword>
<evidence type="ECO:0000313" key="2">
    <source>
        <dbReference type="Proteomes" id="UP000192610"/>
    </source>
</evidence>
<accession>A0A1V9EH27</accession>
<gene>
    <name evidence="1" type="ORF">A4H97_32570</name>
</gene>
<dbReference type="Proteomes" id="UP000192610">
    <property type="component" value="Unassembled WGS sequence"/>
</dbReference>